<dbReference type="InterPro" id="IPR043147">
    <property type="entry name" value="Penicillin_amidase_A-knob"/>
</dbReference>
<comment type="similarity">
    <text evidence="1">Belongs to the peptidase S45 family.</text>
</comment>
<evidence type="ECO:0000256" key="2">
    <source>
        <dbReference type="ARBA" id="ARBA00022729"/>
    </source>
</evidence>
<keyword evidence="4" id="KW-0865">Zymogen</keyword>
<dbReference type="PANTHER" id="PTHR34218:SF3">
    <property type="entry name" value="ACYL-HOMOSERINE LACTONE ACYLASE PVDQ"/>
    <property type="match status" value="1"/>
</dbReference>
<dbReference type="PANTHER" id="PTHR34218">
    <property type="entry name" value="PEPTIDASE S45 PENICILLIN AMIDASE"/>
    <property type="match status" value="1"/>
</dbReference>
<protein>
    <submittedName>
        <fullName evidence="5">Penicillin acylase family protein</fullName>
    </submittedName>
</protein>
<evidence type="ECO:0000256" key="1">
    <source>
        <dbReference type="ARBA" id="ARBA00006586"/>
    </source>
</evidence>
<proteinExistence type="inferred from homology"/>
<dbReference type="Gene3D" id="2.30.120.10">
    <property type="match status" value="1"/>
</dbReference>
<sequence>MAGSSGRAMTMDRLRRHREAMTENREPNKRQPFHRVRRSASTALALGLAAGLLTALTPAPAQAADRGGWTAKVRRTEFGVPHVVAQDFGGLGYGYGYAFAEDNLCQLADQVVTVRGERSRWFGPDGRSVDRLGNLESDTYQLSVLRSGTVRRLLARPAPLGPTGEVRQLVDGYVAGYNRYLRDTGADRLPDPSCRGKGWVGPITADDLWNILYDVNTLAGTAKRSTATAVPGGAAVATAAAPSPPSWVRRAADSPGTGSNAWAIGRDAGRDGNGLLLANPHLEWVGAERFYQAQLTIPGVLDVAGAGLYGLPFIQIGHTRGLAWTHTTSYADHLTAYRLSLVPGDPTAYVVDGRTERMVAETVPVTVRAADGTLSTVDRTVYRSRHGHVLAEGWTGEYAYTLRDANADNLRSLNEWVAMGRSQNLDQLRQAQRTYQGAPWVYTTAVDSSGTAYFTDSSAVPRVSDELRARCLVPDSLTDSVLDGSTTACDPGGDPDALVPGVFGPGDHPELTRTDYVANANNGPYLTNADAPIAGLPAVYNGGPELASRPQLSLRMIADRRAGTDGLGAPGFTLASLQAAMFGNRVQSAELDRDDAVALCRAHPVITASDGSGVDVRAACDALAAWNTRADADSRGTVLWLEYRDALAGTGTTAWQTVPYDPARPLTTPRGIAADHPDAQRAFADAVRGLAARGLPVDAPIGLVQRWAGVPLHGCAGQHGCFNVLTARADSGSGGGTYPADVLSVPHGASFLMATELTDRGPRTRTLLTYGQSADPTSPHFTDQTRRYARKQWVTERFTEAEIRSAPGLTVTVLRR</sequence>
<dbReference type="Gene3D" id="1.10.1400.10">
    <property type="match status" value="1"/>
</dbReference>
<accession>A0ABN1XRD3</accession>
<dbReference type="InterPro" id="IPR023343">
    <property type="entry name" value="Penicillin_amidase_dom1"/>
</dbReference>
<name>A0ABN1XRD3_9ACTN</name>
<keyword evidence="3" id="KW-0378">Hydrolase</keyword>
<dbReference type="Proteomes" id="UP001499863">
    <property type="component" value="Unassembled WGS sequence"/>
</dbReference>
<dbReference type="Gene3D" id="1.10.439.10">
    <property type="entry name" value="Penicillin Amidohydrolase, domain 1"/>
    <property type="match status" value="1"/>
</dbReference>
<reference evidence="5 6" key="1">
    <citation type="journal article" date="2019" name="Int. J. Syst. Evol. Microbiol.">
        <title>The Global Catalogue of Microorganisms (GCM) 10K type strain sequencing project: providing services to taxonomists for standard genome sequencing and annotation.</title>
        <authorList>
            <consortium name="The Broad Institute Genomics Platform"/>
            <consortium name="The Broad Institute Genome Sequencing Center for Infectious Disease"/>
            <person name="Wu L."/>
            <person name="Ma J."/>
        </authorList>
    </citation>
    <scope>NUCLEOTIDE SEQUENCE [LARGE SCALE GENOMIC DNA]</scope>
    <source>
        <strain evidence="5 6">JCM 12393</strain>
    </source>
</reference>
<dbReference type="InterPro" id="IPR002692">
    <property type="entry name" value="S45"/>
</dbReference>
<dbReference type="InterPro" id="IPR029055">
    <property type="entry name" value="Ntn_hydrolases_N"/>
</dbReference>
<dbReference type="SUPFAM" id="SSF56235">
    <property type="entry name" value="N-terminal nucleophile aminohydrolases (Ntn hydrolases)"/>
    <property type="match status" value="1"/>
</dbReference>
<keyword evidence="2" id="KW-0732">Signal</keyword>
<dbReference type="EMBL" id="BAAAKJ010000068">
    <property type="protein sequence ID" value="GAA1388205.1"/>
    <property type="molecule type" value="Genomic_DNA"/>
</dbReference>
<evidence type="ECO:0000256" key="3">
    <source>
        <dbReference type="ARBA" id="ARBA00022801"/>
    </source>
</evidence>
<evidence type="ECO:0000313" key="6">
    <source>
        <dbReference type="Proteomes" id="UP001499863"/>
    </source>
</evidence>
<comment type="caution">
    <text evidence="5">The sequence shown here is derived from an EMBL/GenBank/DDBJ whole genome shotgun (WGS) entry which is preliminary data.</text>
</comment>
<dbReference type="Pfam" id="PF01804">
    <property type="entry name" value="Penicil_amidase"/>
    <property type="match status" value="1"/>
</dbReference>
<evidence type="ECO:0000313" key="5">
    <source>
        <dbReference type="EMBL" id="GAA1388205.1"/>
    </source>
</evidence>
<gene>
    <name evidence="5" type="ORF">GCM10009639_14360</name>
</gene>
<evidence type="ECO:0000256" key="4">
    <source>
        <dbReference type="ARBA" id="ARBA00023145"/>
    </source>
</evidence>
<dbReference type="InterPro" id="IPR043146">
    <property type="entry name" value="Penicillin_amidase_N_B-knob"/>
</dbReference>
<keyword evidence="6" id="KW-1185">Reference proteome</keyword>
<organism evidence="5 6">
    <name type="scientific">Kitasatospora putterlickiae</name>
    <dbReference type="NCBI Taxonomy" id="221725"/>
    <lineage>
        <taxon>Bacteria</taxon>
        <taxon>Bacillati</taxon>
        <taxon>Actinomycetota</taxon>
        <taxon>Actinomycetes</taxon>
        <taxon>Kitasatosporales</taxon>
        <taxon>Streptomycetaceae</taxon>
        <taxon>Kitasatospora</taxon>
    </lineage>
</organism>
<dbReference type="Gene3D" id="3.60.20.10">
    <property type="entry name" value="Glutamine Phosphoribosylpyrophosphate, subunit 1, domain 1"/>
    <property type="match status" value="1"/>
</dbReference>